<name>A0A6S6SHK2_9BACT</name>
<evidence type="ECO:0000256" key="1">
    <source>
        <dbReference type="ARBA" id="ARBA00023002"/>
    </source>
</evidence>
<dbReference type="EMBL" id="CACVAX010000023">
    <property type="protein sequence ID" value="CAA6809578.1"/>
    <property type="molecule type" value="Genomic_DNA"/>
</dbReference>
<protein>
    <recommendedName>
        <fullName evidence="2">FAD dependent oxidoreductase domain-containing protein</fullName>
    </recommendedName>
</protein>
<keyword evidence="1" id="KW-0560">Oxidoreductase</keyword>
<feature type="domain" description="FAD dependent oxidoreductase" evidence="2">
    <location>
        <begin position="6"/>
        <end position="42"/>
    </location>
</feature>
<dbReference type="AlphaFoldDB" id="A0A6S6SHK2"/>
<dbReference type="GO" id="GO:0005737">
    <property type="term" value="C:cytoplasm"/>
    <property type="evidence" value="ECO:0007669"/>
    <property type="project" value="TreeGrafter"/>
</dbReference>
<dbReference type="GO" id="GO:0016491">
    <property type="term" value="F:oxidoreductase activity"/>
    <property type="evidence" value="ECO:0007669"/>
    <property type="project" value="UniProtKB-KW"/>
</dbReference>
<dbReference type="SUPFAM" id="SSF51905">
    <property type="entry name" value="FAD/NAD(P)-binding domain"/>
    <property type="match status" value="1"/>
</dbReference>
<dbReference type="Gene3D" id="3.30.9.10">
    <property type="entry name" value="D-Amino Acid Oxidase, subunit A, domain 2"/>
    <property type="match status" value="1"/>
</dbReference>
<reference evidence="3" key="1">
    <citation type="submission" date="2020-01" db="EMBL/GenBank/DDBJ databases">
        <authorList>
            <person name="Meier V. D."/>
            <person name="Meier V D."/>
        </authorList>
    </citation>
    <scope>NUCLEOTIDE SEQUENCE</scope>
    <source>
        <strain evidence="3">HLG_WM_MAG_04</strain>
    </source>
</reference>
<dbReference type="PANTHER" id="PTHR13847:SF289">
    <property type="entry name" value="GLYCINE OXIDASE"/>
    <property type="match status" value="1"/>
</dbReference>
<accession>A0A6S6SHK2</accession>
<organism evidence="3">
    <name type="scientific">uncultured Sulfurovum sp</name>
    <dbReference type="NCBI Taxonomy" id="269237"/>
    <lineage>
        <taxon>Bacteria</taxon>
        <taxon>Pseudomonadati</taxon>
        <taxon>Campylobacterota</taxon>
        <taxon>Epsilonproteobacteria</taxon>
        <taxon>Campylobacterales</taxon>
        <taxon>Sulfurovaceae</taxon>
        <taxon>Sulfurovum</taxon>
        <taxon>environmental samples</taxon>
    </lineage>
</organism>
<dbReference type="Pfam" id="PF01266">
    <property type="entry name" value="DAO"/>
    <property type="match status" value="1"/>
</dbReference>
<dbReference type="PANTHER" id="PTHR13847">
    <property type="entry name" value="SARCOSINE DEHYDROGENASE-RELATED"/>
    <property type="match status" value="1"/>
</dbReference>
<dbReference type="Gene3D" id="3.50.50.60">
    <property type="entry name" value="FAD/NAD(P)-binding domain"/>
    <property type="match status" value="2"/>
</dbReference>
<sequence>MRNKAKIAIIGGGVAGSTTALHLGQLGLDITLFEKEDHISSGPPYCHLHAGGNLYPDISDTQCITLLKQSIDFVRYFPFVVDYRPTVIALPVRYKETPTDLIPRLELLTKEYESLIKKDKANEVLGKSENYYTLYEREALEALKKSPSVQEPKTFDEWMIPVVQNIDLDKVQFPLILVQEYGLNLFRFGSGLELALKNLDSVKLSTRTAIEHITKEKNGWKISSTHNSKKNEMHFDYLINATGFRTGTIDDMVGVSTERMVEFKASYISQWKEKETTLFPEIIFHGERGTPEGMGQFTPYPGGYFQLHGMTDDITLYKDGLSNSTPSSAQPKLESHFLEKLDQKWQEKEINKRTESAIEHLGKFIPAFKQATVASKPLFGAQQIPGTDPTLRVAEVSFPTERYARCEIVKVSSALDMVDAITKDLVTLGYLKEEVLKQRDLNYLKDLKEKEIHHHAQESAQKRAYPTGLARRNVALSK</sequence>
<dbReference type="InterPro" id="IPR006076">
    <property type="entry name" value="FAD-dep_OxRdtase"/>
</dbReference>
<evidence type="ECO:0000259" key="2">
    <source>
        <dbReference type="Pfam" id="PF01266"/>
    </source>
</evidence>
<proteinExistence type="predicted"/>
<dbReference type="InterPro" id="IPR036188">
    <property type="entry name" value="FAD/NAD-bd_sf"/>
</dbReference>
<gene>
    <name evidence="3" type="ORF">HELGO_WM16466</name>
</gene>
<evidence type="ECO:0000313" key="3">
    <source>
        <dbReference type="EMBL" id="CAA6809578.1"/>
    </source>
</evidence>